<dbReference type="OrthoDB" id="9771406at2"/>
<gene>
    <name evidence="7" type="primary">pncB</name>
    <name evidence="11" type="ORF">EDC91_10774</name>
</gene>
<dbReference type="Pfam" id="PF04095">
    <property type="entry name" value="NAPRTase"/>
    <property type="match status" value="1"/>
</dbReference>
<evidence type="ECO:0000256" key="4">
    <source>
        <dbReference type="ARBA" id="ARBA00022553"/>
    </source>
</evidence>
<dbReference type="RefSeq" id="WP_133038484.1">
    <property type="nucleotide sequence ID" value="NZ_SLWF01000007.1"/>
</dbReference>
<comment type="caution">
    <text evidence="11">The sequence shown here is derived from an EMBL/GenBank/DDBJ whole genome shotgun (WGS) entry which is preliminary data.</text>
</comment>
<evidence type="ECO:0000313" key="11">
    <source>
        <dbReference type="EMBL" id="TCN86324.1"/>
    </source>
</evidence>
<dbReference type="InterPro" id="IPR007229">
    <property type="entry name" value="Nic_PRibTrfase-Fam"/>
</dbReference>
<comment type="function">
    <text evidence="7 8">Catalyzes the synthesis of beta-nicotinate D-ribonucleotide from nicotinate and 5-phospho-D-ribose 1-phosphate at the expense of ATP.</text>
</comment>
<keyword evidence="6 7" id="KW-0662">Pyridine nucleotide biosynthesis</keyword>
<dbReference type="AlphaFoldDB" id="A0A4R2FDD1"/>
<evidence type="ECO:0000256" key="2">
    <source>
        <dbReference type="ARBA" id="ARBA00010897"/>
    </source>
</evidence>
<comment type="PTM">
    <text evidence="7 8">Transiently phosphorylated on a His residue during the reaction cycle. Phosphorylation strongly increases the affinity for substrates and increases the rate of nicotinate D-ribonucleotide production. Dephosphorylation regenerates the low-affinity form of the enzyme, leading to product release.</text>
</comment>
<sequence length="425" mass="48985">MFGEPAIQSLLDTDFYKLTMQQAYLHQQPATQSRWTFRCRSNEDLSAYVKPLQQAFEQLAECSASEEQLAHLGKYPFLKADYLEFLRLYRFNPKFLKVNAIDGQLVIEAHGPLMHVSPMEIPVLALVSEIRNRTRYPEVDCEVIAAATSKKIAMLERLGDEVDLSDFLFTDFGTRRRFSFRAQKQILTQLQQQLPNNFVGTSNPHLALELNLRCQGTMAHEWLQSHQAMNYRLVDSQKMALENWVKEYRGDLGVALTDVIGVDAFCRDLDRYLAKLYDGFRHDSGDPIVWGEKIIQRLEALDVDPQYKRLVFSDALDFDRAVKIYRHFRGRINTSFGIGTWLMGDMFVNEPINIVMKLTQLNGQPVAKISDTPGKTMCDDENFLRYLMQVFKVDEASQAKVLAQFFEQDKLIDDRDPVYTEGKSS</sequence>
<dbReference type="EC" id="6.3.4.21" evidence="3 7"/>
<accession>A0A4R2FDD1</accession>
<name>A0A4R2FDD1_9GAMM</name>
<feature type="domain" description="Nicotinate/nicotinamide phosphoribosyltransferase" evidence="9">
    <location>
        <begin position="167"/>
        <end position="394"/>
    </location>
</feature>
<dbReference type="EMBL" id="SLWF01000007">
    <property type="protein sequence ID" value="TCN86324.1"/>
    <property type="molecule type" value="Genomic_DNA"/>
</dbReference>
<protein>
    <recommendedName>
        <fullName evidence="3 7">Nicotinate phosphoribosyltransferase</fullName>
        <shortName evidence="7">NAPRTase</shortName>
        <ecNumber evidence="3 7">6.3.4.21</ecNumber>
    </recommendedName>
</protein>
<keyword evidence="5 7" id="KW-0436">Ligase</keyword>
<evidence type="ECO:0000256" key="8">
    <source>
        <dbReference type="RuleBase" id="RU003838"/>
    </source>
</evidence>
<reference evidence="11 12" key="1">
    <citation type="submission" date="2019-03" db="EMBL/GenBank/DDBJ databases">
        <title>Freshwater and sediment microbial communities from various areas in North America, analyzing microbe dynamics in response to fracking.</title>
        <authorList>
            <person name="Lamendella R."/>
        </authorList>
    </citation>
    <scope>NUCLEOTIDE SEQUENCE [LARGE SCALE GENOMIC DNA]</scope>
    <source>
        <strain evidence="11 12">74A</strain>
    </source>
</reference>
<dbReference type="InterPro" id="IPR036068">
    <property type="entry name" value="Nicotinate_pribotase-like_C"/>
</dbReference>
<proteinExistence type="inferred from homology"/>
<feature type="domain" description="Nicotinate phosphoribosyltransferase N-terminal" evidence="10">
    <location>
        <begin position="11"/>
        <end position="128"/>
    </location>
</feature>
<keyword evidence="4 7" id="KW-0597">Phosphoprotein</keyword>
<dbReference type="UniPathway" id="UPA00253">
    <property type="reaction ID" value="UER00457"/>
</dbReference>
<dbReference type="PANTHER" id="PTHR11098">
    <property type="entry name" value="NICOTINATE PHOSPHORIBOSYLTRANSFERASE"/>
    <property type="match status" value="1"/>
</dbReference>
<evidence type="ECO:0000259" key="10">
    <source>
        <dbReference type="Pfam" id="PF17767"/>
    </source>
</evidence>
<evidence type="ECO:0000256" key="6">
    <source>
        <dbReference type="ARBA" id="ARBA00022642"/>
    </source>
</evidence>
<dbReference type="Gene3D" id="3.20.140.10">
    <property type="entry name" value="nicotinate phosphoribosyltransferase"/>
    <property type="match status" value="1"/>
</dbReference>
<keyword evidence="12" id="KW-1185">Reference proteome</keyword>
<dbReference type="NCBIfam" id="TIGR01514">
    <property type="entry name" value="NAPRTase"/>
    <property type="match status" value="1"/>
</dbReference>
<dbReference type="GO" id="GO:0005829">
    <property type="term" value="C:cytosol"/>
    <property type="evidence" value="ECO:0007669"/>
    <property type="project" value="TreeGrafter"/>
</dbReference>
<dbReference type="PIRSF" id="PIRSF000484">
    <property type="entry name" value="NAPRT"/>
    <property type="match status" value="1"/>
</dbReference>
<dbReference type="NCBIfam" id="NF003704">
    <property type="entry name" value="PRK05321.1"/>
    <property type="match status" value="1"/>
</dbReference>
<evidence type="ECO:0000256" key="3">
    <source>
        <dbReference type="ARBA" id="ARBA00013236"/>
    </source>
</evidence>
<evidence type="ECO:0000259" key="9">
    <source>
        <dbReference type="Pfam" id="PF04095"/>
    </source>
</evidence>
<comment type="catalytic activity">
    <reaction evidence="7 8">
        <text>5-phospho-alpha-D-ribose 1-diphosphate + nicotinate + ATP + H2O = nicotinate beta-D-ribonucleotide + ADP + phosphate + diphosphate</text>
        <dbReference type="Rhea" id="RHEA:36163"/>
        <dbReference type="ChEBI" id="CHEBI:15377"/>
        <dbReference type="ChEBI" id="CHEBI:30616"/>
        <dbReference type="ChEBI" id="CHEBI:32544"/>
        <dbReference type="ChEBI" id="CHEBI:33019"/>
        <dbReference type="ChEBI" id="CHEBI:43474"/>
        <dbReference type="ChEBI" id="CHEBI:57502"/>
        <dbReference type="ChEBI" id="CHEBI:58017"/>
        <dbReference type="ChEBI" id="CHEBI:456216"/>
        <dbReference type="EC" id="6.3.4.21"/>
    </reaction>
</comment>
<dbReference type="SUPFAM" id="SSF54675">
    <property type="entry name" value="Nicotinate/Quinolinate PRTase N-terminal domain-like"/>
    <property type="match status" value="1"/>
</dbReference>
<dbReference type="GO" id="GO:0016757">
    <property type="term" value="F:glycosyltransferase activity"/>
    <property type="evidence" value="ECO:0007669"/>
    <property type="project" value="UniProtKB-KW"/>
</dbReference>
<keyword evidence="11" id="KW-0328">Glycosyltransferase</keyword>
<dbReference type="PANTHER" id="PTHR11098:SF1">
    <property type="entry name" value="NICOTINATE PHOSPHORIBOSYLTRANSFERASE"/>
    <property type="match status" value="1"/>
</dbReference>
<dbReference type="GO" id="GO:0004516">
    <property type="term" value="F:nicotinate phosphoribosyltransferase activity"/>
    <property type="evidence" value="ECO:0007669"/>
    <property type="project" value="UniProtKB-UniRule"/>
</dbReference>
<dbReference type="InterPro" id="IPR041525">
    <property type="entry name" value="N/Namide_PRibTrfase"/>
</dbReference>
<organism evidence="11 12">
    <name type="scientific">Shewanella fodinae</name>
    <dbReference type="NCBI Taxonomy" id="552357"/>
    <lineage>
        <taxon>Bacteria</taxon>
        <taxon>Pseudomonadati</taxon>
        <taxon>Pseudomonadota</taxon>
        <taxon>Gammaproteobacteria</taxon>
        <taxon>Alteromonadales</taxon>
        <taxon>Shewanellaceae</taxon>
        <taxon>Shewanella</taxon>
    </lineage>
</organism>
<dbReference type="Pfam" id="PF17767">
    <property type="entry name" value="NAPRTase_N"/>
    <property type="match status" value="1"/>
</dbReference>
<dbReference type="InterPro" id="IPR006406">
    <property type="entry name" value="Nic_PRibTrfase"/>
</dbReference>
<comment type="similarity">
    <text evidence="2 7 8">Belongs to the NAPRTase family.</text>
</comment>
<dbReference type="HAMAP" id="MF_00570">
    <property type="entry name" value="NAPRTase"/>
    <property type="match status" value="1"/>
</dbReference>
<evidence type="ECO:0000256" key="7">
    <source>
        <dbReference type="HAMAP-Rule" id="MF_00570"/>
    </source>
</evidence>
<evidence type="ECO:0000313" key="12">
    <source>
        <dbReference type="Proteomes" id="UP000294832"/>
    </source>
</evidence>
<dbReference type="GO" id="GO:0034355">
    <property type="term" value="P:NAD+ biosynthetic process via the salvage pathway"/>
    <property type="evidence" value="ECO:0007669"/>
    <property type="project" value="TreeGrafter"/>
</dbReference>
<dbReference type="InterPro" id="IPR040727">
    <property type="entry name" value="NAPRTase_N"/>
</dbReference>
<keyword evidence="11" id="KW-0808">Transferase</keyword>
<comment type="pathway">
    <text evidence="1 7 8">Cofactor biosynthesis; NAD(+) biosynthesis; nicotinate D-ribonucleotide from nicotinate: step 1/1.</text>
</comment>
<evidence type="ECO:0000256" key="1">
    <source>
        <dbReference type="ARBA" id="ARBA00004952"/>
    </source>
</evidence>
<evidence type="ECO:0000256" key="5">
    <source>
        <dbReference type="ARBA" id="ARBA00022598"/>
    </source>
</evidence>
<dbReference type="Proteomes" id="UP000294832">
    <property type="component" value="Unassembled WGS sequence"/>
</dbReference>
<feature type="modified residue" description="Phosphohistidine; by autocatalysis" evidence="7">
    <location>
        <position position="220"/>
    </location>
</feature>
<dbReference type="SUPFAM" id="SSF51690">
    <property type="entry name" value="Nicotinate/Quinolinate PRTase C-terminal domain-like"/>
    <property type="match status" value="1"/>
</dbReference>